<reference evidence="2 3" key="1">
    <citation type="submission" date="2020-02" db="EMBL/GenBank/DDBJ databases">
        <title>Draft genome sequence of Rhizobium tropici.</title>
        <authorList>
            <person name="Khayi S."/>
            <person name="Jemo M."/>
        </authorList>
    </citation>
    <scope>NUCLEOTIDE SEQUENCE [LARGE SCALE GENOMIC DNA]</scope>
    <source>
        <strain evidence="2 3">A12</strain>
    </source>
</reference>
<dbReference type="Proteomes" id="UP000471190">
    <property type="component" value="Unassembled WGS sequence"/>
</dbReference>
<name>A0A6P1C868_RHITR</name>
<sequence length="385" mass="43282">MKAALSTETDQAPPASPKRILYIQPGTSSFAGIERVVDTICSALSDKYPADFDIDVLYTSEHKNRPHGTQSYNTIDRIVHNRRELMSVLRDVIGAKDYDLVVVPQIEPTVICMIACIGIRRNFAMHLHGNPRLEPSHLKAKILFFLMRIYFIKRLTYVFGTSPRQLESFKAMFRSNVRQYWLPNPVRRFDALQKPEGEEGCVTFVNVGRFSFQKGQDILLTAFAEAYKLRPNIRLKVVGYGDGEAELRNQIGDLGLAAVVSVEHHPDNPSPALAASDVYVSTSRWEGWSLAICEALRFGLPVISTDCEFGPSDILVDRRLGLLVPVSGGEELVRAMLYYCDHLEEERAHAEFRQNFIDIYDTERVVDVHADALRIAAMGPAPLIA</sequence>
<dbReference type="GO" id="GO:0016757">
    <property type="term" value="F:glycosyltransferase activity"/>
    <property type="evidence" value="ECO:0007669"/>
    <property type="project" value="InterPro"/>
</dbReference>
<dbReference type="Pfam" id="PF00534">
    <property type="entry name" value="Glycos_transf_1"/>
    <property type="match status" value="1"/>
</dbReference>
<dbReference type="Gene3D" id="3.40.50.2000">
    <property type="entry name" value="Glycogen Phosphorylase B"/>
    <property type="match status" value="2"/>
</dbReference>
<evidence type="ECO:0000313" key="3">
    <source>
        <dbReference type="Proteomes" id="UP000471190"/>
    </source>
</evidence>
<dbReference type="InterPro" id="IPR001296">
    <property type="entry name" value="Glyco_trans_1"/>
</dbReference>
<proteinExistence type="predicted"/>
<dbReference type="PANTHER" id="PTHR12526:SF630">
    <property type="entry name" value="GLYCOSYLTRANSFERASE"/>
    <property type="match status" value="1"/>
</dbReference>
<dbReference type="EMBL" id="JAADZA010000017">
    <property type="protein sequence ID" value="NEV12586.1"/>
    <property type="molecule type" value="Genomic_DNA"/>
</dbReference>
<evidence type="ECO:0000259" key="1">
    <source>
        <dbReference type="Pfam" id="PF00534"/>
    </source>
</evidence>
<gene>
    <name evidence="2" type="ORF">GXW80_16455</name>
</gene>
<comment type="caution">
    <text evidence="2">The sequence shown here is derived from an EMBL/GenBank/DDBJ whole genome shotgun (WGS) entry which is preliminary data.</text>
</comment>
<dbReference type="PANTHER" id="PTHR12526">
    <property type="entry name" value="GLYCOSYLTRANSFERASE"/>
    <property type="match status" value="1"/>
</dbReference>
<dbReference type="SUPFAM" id="SSF53756">
    <property type="entry name" value="UDP-Glycosyltransferase/glycogen phosphorylase"/>
    <property type="match status" value="1"/>
</dbReference>
<evidence type="ECO:0000313" key="2">
    <source>
        <dbReference type="EMBL" id="NEV12586.1"/>
    </source>
</evidence>
<dbReference type="AlphaFoldDB" id="A0A6P1C868"/>
<feature type="domain" description="Glycosyl transferase family 1" evidence="1">
    <location>
        <begin position="199"/>
        <end position="340"/>
    </location>
</feature>
<dbReference type="RefSeq" id="WP_015342449.1">
    <property type="nucleotide sequence ID" value="NZ_JAADZA010000017.1"/>
</dbReference>
<organism evidence="2 3">
    <name type="scientific">Rhizobium tropici</name>
    <dbReference type="NCBI Taxonomy" id="398"/>
    <lineage>
        <taxon>Bacteria</taxon>
        <taxon>Pseudomonadati</taxon>
        <taxon>Pseudomonadota</taxon>
        <taxon>Alphaproteobacteria</taxon>
        <taxon>Hyphomicrobiales</taxon>
        <taxon>Rhizobiaceae</taxon>
        <taxon>Rhizobium/Agrobacterium group</taxon>
        <taxon>Rhizobium</taxon>
    </lineage>
</organism>
<keyword evidence="2" id="KW-0808">Transferase</keyword>
<accession>A0A6P1C868</accession>
<protein>
    <submittedName>
        <fullName evidence="2">Glycosyltransferase family 4 protein</fullName>
    </submittedName>
</protein>